<accession>A0A074SLQ4</accession>
<name>A0A074SLQ4_9AGAM</name>
<dbReference type="STRING" id="1423351.A0A074SLQ4"/>
<dbReference type="AlphaFoldDB" id="A0A074SLQ4"/>
<evidence type="ECO:0000313" key="2">
    <source>
        <dbReference type="Proteomes" id="UP000027456"/>
    </source>
</evidence>
<evidence type="ECO:0000313" key="1">
    <source>
        <dbReference type="EMBL" id="KEP51017.1"/>
    </source>
</evidence>
<reference evidence="1 2" key="1">
    <citation type="submission" date="2013-12" db="EMBL/GenBank/DDBJ databases">
        <authorList>
            <person name="Cubeta M."/>
            <person name="Pakala S."/>
            <person name="Fedorova N."/>
            <person name="Thomas E."/>
            <person name="Dean R."/>
            <person name="Jabaji S."/>
            <person name="Neate S."/>
            <person name="Toda T."/>
            <person name="Tavantzis S."/>
            <person name="Vilgalys R."/>
            <person name="Bharathan N."/>
            <person name="Pakala S."/>
            <person name="Losada L.S."/>
            <person name="Zafar N."/>
            <person name="Nierman W."/>
        </authorList>
    </citation>
    <scope>NUCLEOTIDE SEQUENCE [LARGE SCALE GENOMIC DNA]</scope>
    <source>
        <strain evidence="1 2">123E</strain>
    </source>
</reference>
<proteinExistence type="predicted"/>
<protein>
    <submittedName>
        <fullName evidence="1">Putative F-box-like domain protein</fullName>
    </submittedName>
</protein>
<gene>
    <name evidence="1" type="ORF">V565_069100</name>
</gene>
<dbReference type="EMBL" id="AZST01000200">
    <property type="protein sequence ID" value="KEP51017.1"/>
    <property type="molecule type" value="Genomic_DNA"/>
</dbReference>
<keyword evidence="2" id="KW-1185">Reference proteome</keyword>
<dbReference type="OrthoDB" id="3236522at2759"/>
<dbReference type="InterPro" id="IPR032675">
    <property type="entry name" value="LRR_dom_sf"/>
</dbReference>
<comment type="caution">
    <text evidence="1">The sequence shown here is derived from an EMBL/GenBank/DDBJ whole genome shotgun (WGS) entry which is preliminary data.</text>
</comment>
<dbReference type="HOGENOM" id="CLU_038192_0_0_1"/>
<dbReference type="Gene3D" id="3.80.10.10">
    <property type="entry name" value="Ribonuclease Inhibitor"/>
    <property type="match status" value="1"/>
</dbReference>
<organism evidence="1 2">
    <name type="scientific">Rhizoctonia solani 123E</name>
    <dbReference type="NCBI Taxonomy" id="1423351"/>
    <lineage>
        <taxon>Eukaryota</taxon>
        <taxon>Fungi</taxon>
        <taxon>Dikarya</taxon>
        <taxon>Basidiomycota</taxon>
        <taxon>Agaricomycotina</taxon>
        <taxon>Agaricomycetes</taxon>
        <taxon>Cantharellales</taxon>
        <taxon>Ceratobasidiaceae</taxon>
        <taxon>Rhizoctonia</taxon>
    </lineage>
</organism>
<dbReference type="Proteomes" id="UP000027456">
    <property type="component" value="Unassembled WGS sequence"/>
</dbReference>
<sequence length="406" mass="44657">MQPVPCKRTALYLNRSGSTALLDIKIVIFSPQSPGKGEKLENLRNYSERVRKTFAFIVKHGGSSSRWRSLCFGTDIFASCSAAVDLLSKAGLSSLESLEIVFMGPWQGHPEDDKMFLDAYRGKSSSKLLFAEPPPQLGSVRLEGVINSHLFGDISRPQLAGLTDIYISFSGRHPGINHIHSMLAASPRLTKLCFNSGDTDPDEDGPNAVQALDTPKVHMPTLKTLSFLSISSPVWVLNHLLTLDAPNMTTFKLTFGEEPEEWFNGGRGAIRHLISYIATSGPVGTKRTPRPLFPSLTHITFSNSERFQEDLEMFLAGYPKIDSLALPECPTLQPLVKATLGLANLKVGIKEVTELKDFLLARREAGVPLRTVQVARSRLGGPIDASVLKELEELVEFSLVDELEED</sequence>